<accession>A0AAD9G410</accession>
<feature type="region of interest" description="Disordered" evidence="1">
    <location>
        <begin position="145"/>
        <end position="180"/>
    </location>
</feature>
<dbReference type="Proteomes" id="UP001259832">
    <property type="component" value="Unassembled WGS sequence"/>
</dbReference>
<dbReference type="AlphaFoldDB" id="A0AAD9G410"/>
<evidence type="ECO:0000313" key="3">
    <source>
        <dbReference type="Proteomes" id="UP001259832"/>
    </source>
</evidence>
<keyword evidence="3" id="KW-1185">Reference proteome</keyword>
<feature type="region of interest" description="Disordered" evidence="1">
    <location>
        <begin position="229"/>
        <end position="282"/>
    </location>
</feature>
<gene>
    <name evidence="2" type="ORF">P3T76_013449</name>
</gene>
<name>A0AAD9G410_9STRA</name>
<comment type="caution">
    <text evidence="2">The sequence shown here is derived from an EMBL/GenBank/DDBJ whole genome shotgun (WGS) entry which is preliminary data.</text>
</comment>
<feature type="compositionally biased region" description="Basic and acidic residues" evidence="1">
    <location>
        <begin position="271"/>
        <end position="282"/>
    </location>
</feature>
<reference evidence="2" key="1">
    <citation type="submission" date="2023-08" db="EMBL/GenBank/DDBJ databases">
        <title>Reference Genome Resource for the Citrus Pathogen Phytophthora citrophthora.</title>
        <authorList>
            <person name="Moller H."/>
            <person name="Coetzee B."/>
            <person name="Rose L.J."/>
            <person name="Van Niekerk J.M."/>
        </authorList>
    </citation>
    <scope>NUCLEOTIDE SEQUENCE</scope>
    <source>
        <strain evidence="2">STE-U-9442</strain>
    </source>
</reference>
<protein>
    <submittedName>
        <fullName evidence="2">Uncharacterized protein</fullName>
    </submittedName>
</protein>
<dbReference type="EMBL" id="JASMQC010000035">
    <property type="protein sequence ID" value="KAK1931260.1"/>
    <property type="molecule type" value="Genomic_DNA"/>
</dbReference>
<feature type="compositionally biased region" description="Low complexity" evidence="1">
    <location>
        <begin position="236"/>
        <end position="249"/>
    </location>
</feature>
<sequence>MSDNSDPATPSLVHLSKDDFRIIVTWMEVPANFQAITGILPKQMGLQPRIKKKDVFKALATHLLKHTSNPSLQVLTGRNMQQRWRTYMQRYYKTLKASKKGVELSRADKRKGILSVQVKLDVMCPQFARMKVLFGDQPIVKPSATTELSASSFPNQDQKDEYFGNDSDSDVDCSDVGETSAECGENAQAASAVAGTQSQLAPASSASADRLTMKELLAQDPTKEPIASARQEEMVSAQEQRSPSQQQSSGAKRAPLSLNGPSENSKHHKYETKQKKQRHEAQHLLPATQSTKYDYRYLVEKLEEEKRQWNEKLEVEKALWEADFDFRQRELDEQRAEREEEKRRWDEEQKAKKLQHEAEAEYRRLELEDQRAKRKHELLLELLRQNKSEKDINTFMGKFGSYY</sequence>
<evidence type="ECO:0000256" key="1">
    <source>
        <dbReference type="SAM" id="MobiDB-lite"/>
    </source>
</evidence>
<evidence type="ECO:0000313" key="2">
    <source>
        <dbReference type="EMBL" id="KAK1931260.1"/>
    </source>
</evidence>
<proteinExistence type="predicted"/>
<feature type="compositionally biased region" description="Polar residues" evidence="1">
    <location>
        <begin position="145"/>
        <end position="156"/>
    </location>
</feature>
<organism evidence="2 3">
    <name type="scientific">Phytophthora citrophthora</name>
    <dbReference type="NCBI Taxonomy" id="4793"/>
    <lineage>
        <taxon>Eukaryota</taxon>
        <taxon>Sar</taxon>
        <taxon>Stramenopiles</taxon>
        <taxon>Oomycota</taxon>
        <taxon>Peronosporomycetes</taxon>
        <taxon>Peronosporales</taxon>
        <taxon>Peronosporaceae</taxon>
        <taxon>Phytophthora</taxon>
    </lineage>
</organism>
<feature type="region of interest" description="Disordered" evidence="1">
    <location>
        <begin position="335"/>
        <end position="357"/>
    </location>
</feature>